<feature type="domain" description="Ribosomal protein bL31m N-terminal" evidence="1">
    <location>
        <begin position="122"/>
        <end position="167"/>
    </location>
</feature>
<protein>
    <recommendedName>
        <fullName evidence="1">Ribosomal protein bL31m N-terminal domain-containing protein</fullName>
    </recommendedName>
</protein>
<sequence length="273" mass="30095">MPPHGSSRTSPSWENLAAVVLAFWKKRWGLFPGLKDLKATTINTLWHESAKWAVAAIRSRHNTRVYDSLEGRIPIPNTPCLRGYQGGNPPHDPLALSSTAITTTARRAFSATPSAAARLIRRPRRPYTFTQLIQLSDGSTFTARTTSPQALYRSTKDTRNHLLWQPSEKSLRNVELDEAGKLAAFRERYGRGFDLRSGAADAEGELAQAEAGKGLGKKKEREAAAARKAEQEAAAAAAEEEYDIDDLGDLIGVYGAELKPEVEKVKTWPTKKK</sequence>
<dbReference type="Gene3D" id="6.20.130.10">
    <property type="match status" value="1"/>
</dbReference>
<dbReference type="GO" id="GO:0005762">
    <property type="term" value="C:mitochondrial large ribosomal subunit"/>
    <property type="evidence" value="ECO:0007669"/>
    <property type="project" value="InterPro"/>
</dbReference>
<dbReference type="AlphaFoldDB" id="A0A9P1GZ42"/>
<dbReference type="PANTHER" id="PTHR28174:SF1">
    <property type="entry name" value="LARGE RIBOSOMAL SUBUNIT PROTEIN BL31M"/>
    <property type="match status" value="1"/>
</dbReference>
<evidence type="ECO:0000313" key="2">
    <source>
        <dbReference type="EMBL" id="CAI4212918.1"/>
    </source>
</evidence>
<proteinExistence type="predicted"/>
<reference evidence="2" key="1">
    <citation type="submission" date="2022-11" db="EMBL/GenBank/DDBJ databases">
        <authorList>
            <person name="Scott C."/>
            <person name="Bruce N."/>
        </authorList>
    </citation>
    <scope>NUCLEOTIDE SEQUENCE</scope>
</reference>
<evidence type="ECO:0000313" key="3">
    <source>
        <dbReference type="Proteomes" id="UP000838763"/>
    </source>
</evidence>
<dbReference type="GO" id="GO:0032543">
    <property type="term" value="P:mitochondrial translation"/>
    <property type="evidence" value="ECO:0007669"/>
    <property type="project" value="InterPro"/>
</dbReference>
<dbReference type="InterPro" id="IPR048874">
    <property type="entry name" value="Ribosomal_bL31m_N"/>
</dbReference>
<organism evidence="2 3">
    <name type="scientific">Parascedosporium putredinis</name>
    <dbReference type="NCBI Taxonomy" id="1442378"/>
    <lineage>
        <taxon>Eukaryota</taxon>
        <taxon>Fungi</taxon>
        <taxon>Dikarya</taxon>
        <taxon>Ascomycota</taxon>
        <taxon>Pezizomycotina</taxon>
        <taxon>Sordariomycetes</taxon>
        <taxon>Hypocreomycetidae</taxon>
        <taxon>Microascales</taxon>
        <taxon>Microascaceae</taxon>
        <taxon>Parascedosporium</taxon>
    </lineage>
</organism>
<dbReference type="PANTHER" id="PTHR28174">
    <property type="entry name" value="54S RIBOSOMAL PROTEIN L36, MITOCHONDRIAL"/>
    <property type="match status" value="1"/>
</dbReference>
<gene>
    <name evidence="2" type="ORF">PPNO1_LOCUS2669</name>
</gene>
<keyword evidence="3" id="KW-1185">Reference proteome</keyword>
<accession>A0A9P1GZ42</accession>
<name>A0A9P1GZ42_9PEZI</name>
<dbReference type="Pfam" id="PF21492">
    <property type="entry name" value="bL31_N"/>
    <property type="match status" value="1"/>
</dbReference>
<dbReference type="OrthoDB" id="5587740at2759"/>
<dbReference type="GO" id="GO:0003735">
    <property type="term" value="F:structural constituent of ribosome"/>
    <property type="evidence" value="ECO:0007669"/>
    <property type="project" value="InterPro"/>
</dbReference>
<dbReference type="Proteomes" id="UP000838763">
    <property type="component" value="Unassembled WGS sequence"/>
</dbReference>
<dbReference type="EMBL" id="CALLCH030000006">
    <property type="protein sequence ID" value="CAI4212918.1"/>
    <property type="molecule type" value="Genomic_DNA"/>
</dbReference>
<comment type="caution">
    <text evidence="2">The sequence shown here is derived from an EMBL/GenBank/DDBJ whole genome shotgun (WGS) entry which is preliminary data.</text>
</comment>
<dbReference type="InterPro" id="IPR034600">
    <property type="entry name" value="Ribosomal_bL31m"/>
</dbReference>
<evidence type="ECO:0000259" key="1">
    <source>
        <dbReference type="Pfam" id="PF21492"/>
    </source>
</evidence>